<proteinExistence type="predicted"/>
<organism evidence="1 2">
    <name type="scientific">Daejeonella rubra</name>
    <dbReference type="NCBI Taxonomy" id="990371"/>
    <lineage>
        <taxon>Bacteria</taxon>
        <taxon>Pseudomonadati</taxon>
        <taxon>Bacteroidota</taxon>
        <taxon>Sphingobacteriia</taxon>
        <taxon>Sphingobacteriales</taxon>
        <taxon>Sphingobacteriaceae</taxon>
        <taxon>Daejeonella</taxon>
    </lineage>
</organism>
<sequence length="49" mass="5515">MLLILTNISGIIPEGGKELLYWTIRADQNPVLIATERKMAIHQTNLRPA</sequence>
<dbReference type="EMBL" id="FNHH01000029">
    <property type="protein sequence ID" value="SDM92379.1"/>
    <property type="molecule type" value="Genomic_DNA"/>
</dbReference>
<dbReference type="Proteomes" id="UP000199226">
    <property type="component" value="Unassembled WGS sequence"/>
</dbReference>
<accession>A0A1G9X6N5</accession>
<evidence type="ECO:0000313" key="1">
    <source>
        <dbReference type="EMBL" id="SDM92379.1"/>
    </source>
</evidence>
<name>A0A1G9X6N5_9SPHI</name>
<protein>
    <submittedName>
        <fullName evidence="1">Uncharacterized protein</fullName>
    </submittedName>
</protein>
<gene>
    <name evidence="1" type="ORF">SAMN05421813_1292</name>
</gene>
<dbReference type="AlphaFoldDB" id="A0A1G9X6N5"/>
<keyword evidence="2" id="KW-1185">Reference proteome</keyword>
<reference evidence="2" key="1">
    <citation type="submission" date="2016-10" db="EMBL/GenBank/DDBJ databases">
        <authorList>
            <person name="Varghese N."/>
            <person name="Submissions S."/>
        </authorList>
    </citation>
    <scope>NUCLEOTIDE SEQUENCE [LARGE SCALE GENOMIC DNA]</scope>
    <source>
        <strain evidence="2">DSM 24536</strain>
    </source>
</reference>
<evidence type="ECO:0000313" key="2">
    <source>
        <dbReference type="Proteomes" id="UP000199226"/>
    </source>
</evidence>